<gene>
    <name evidence="2" type="ORF">MRATA1EN1_LOCUS22239</name>
</gene>
<feature type="region of interest" description="Disordered" evidence="1">
    <location>
        <begin position="180"/>
        <end position="199"/>
    </location>
</feature>
<keyword evidence="3" id="KW-1185">Reference proteome</keyword>
<dbReference type="EMBL" id="OX459969">
    <property type="protein sequence ID" value="CAI9173277.1"/>
    <property type="molecule type" value="Genomic_DNA"/>
</dbReference>
<evidence type="ECO:0000256" key="1">
    <source>
        <dbReference type="SAM" id="MobiDB-lite"/>
    </source>
</evidence>
<name>A0ABN8ZKI0_RANTA</name>
<evidence type="ECO:0000313" key="2">
    <source>
        <dbReference type="EMBL" id="CAI9173277.1"/>
    </source>
</evidence>
<organism evidence="2 3">
    <name type="scientific">Rangifer tarandus platyrhynchus</name>
    <name type="common">Svalbard reindeer</name>
    <dbReference type="NCBI Taxonomy" id="3082113"/>
    <lineage>
        <taxon>Eukaryota</taxon>
        <taxon>Metazoa</taxon>
        <taxon>Chordata</taxon>
        <taxon>Craniata</taxon>
        <taxon>Vertebrata</taxon>
        <taxon>Euteleostomi</taxon>
        <taxon>Mammalia</taxon>
        <taxon>Eutheria</taxon>
        <taxon>Laurasiatheria</taxon>
        <taxon>Artiodactyla</taxon>
        <taxon>Ruminantia</taxon>
        <taxon>Pecora</taxon>
        <taxon>Cervidae</taxon>
        <taxon>Odocoileinae</taxon>
        <taxon>Rangifer</taxon>
    </lineage>
</organism>
<reference evidence="2" key="1">
    <citation type="submission" date="2023-04" db="EMBL/GenBank/DDBJ databases">
        <authorList>
            <consortium name="ELIXIR-Norway"/>
        </authorList>
    </citation>
    <scope>NUCLEOTIDE SEQUENCE [LARGE SCALE GENOMIC DNA]</scope>
</reference>
<accession>A0ABN8ZKI0</accession>
<sequence length="199" mass="21200">MGNTPQDGKRRGVLFEMAPLGDSSLSLQWNKSLGGENLEFQELRDLCLPGICLPRFPGMKMLYTPFFPAFAGSPGRQPRTPADSSGLAHSERTVGLGLVQGLGLTKLLPPCLSAPSSSLHWPYCLLVTRGQPRSGLLDSGGGGPPGQREARGQVFPAAPTPVSPSVSACAHPRMGTLGLSLRSKDATQYPVRRRKEGRP</sequence>
<feature type="region of interest" description="Disordered" evidence="1">
    <location>
        <begin position="134"/>
        <end position="171"/>
    </location>
</feature>
<protein>
    <submittedName>
        <fullName evidence="2">Uncharacterized protein</fullName>
    </submittedName>
</protein>
<evidence type="ECO:0000313" key="3">
    <source>
        <dbReference type="Proteomes" id="UP001176941"/>
    </source>
</evidence>
<dbReference type="Proteomes" id="UP001176941">
    <property type="component" value="Chromosome 33"/>
</dbReference>
<proteinExistence type="predicted"/>